<gene>
    <name evidence="2" type="ORF">VNO77_00932</name>
</gene>
<feature type="region of interest" description="Disordered" evidence="1">
    <location>
        <begin position="34"/>
        <end position="59"/>
    </location>
</feature>
<organism evidence="2 3">
    <name type="scientific">Canavalia gladiata</name>
    <name type="common">Sword bean</name>
    <name type="synonym">Dolichos gladiatus</name>
    <dbReference type="NCBI Taxonomy" id="3824"/>
    <lineage>
        <taxon>Eukaryota</taxon>
        <taxon>Viridiplantae</taxon>
        <taxon>Streptophyta</taxon>
        <taxon>Embryophyta</taxon>
        <taxon>Tracheophyta</taxon>
        <taxon>Spermatophyta</taxon>
        <taxon>Magnoliopsida</taxon>
        <taxon>eudicotyledons</taxon>
        <taxon>Gunneridae</taxon>
        <taxon>Pentapetalae</taxon>
        <taxon>rosids</taxon>
        <taxon>fabids</taxon>
        <taxon>Fabales</taxon>
        <taxon>Fabaceae</taxon>
        <taxon>Papilionoideae</taxon>
        <taxon>50 kb inversion clade</taxon>
        <taxon>NPAAA clade</taxon>
        <taxon>indigoferoid/millettioid clade</taxon>
        <taxon>Phaseoleae</taxon>
        <taxon>Canavalia</taxon>
    </lineage>
</organism>
<dbReference type="AlphaFoldDB" id="A0AAN9MV02"/>
<sequence length="114" mass="13003">MLWVVADSRRISRLALAACWPAISCFQRSHWDWSTGSDHRPSVDDSTYGSHNALSKGNSQQLSPIEIESLKTKLAALARQVDVSDLELQTLKQKQKKANWNLILMSLIFFMNYH</sequence>
<protein>
    <submittedName>
        <fullName evidence="2">Uncharacterized protein</fullName>
    </submittedName>
</protein>
<evidence type="ECO:0000313" key="3">
    <source>
        <dbReference type="Proteomes" id="UP001367508"/>
    </source>
</evidence>
<comment type="caution">
    <text evidence="2">The sequence shown here is derived from an EMBL/GenBank/DDBJ whole genome shotgun (WGS) entry which is preliminary data.</text>
</comment>
<dbReference type="Proteomes" id="UP001367508">
    <property type="component" value="Unassembled WGS sequence"/>
</dbReference>
<evidence type="ECO:0000256" key="1">
    <source>
        <dbReference type="SAM" id="MobiDB-lite"/>
    </source>
</evidence>
<evidence type="ECO:0000313" key="2">
    <source>
        <dbReference type="EMBL" id="KAK7358989.1"/>
    </source>
</evidence>
<proteinExistence type="predicted"/>
<keyword evidence="3" id="KW-1185">Reference proteome</keyword>
<dbReference type="EMBL" id="JAYMYQ010000001">
    <property type="protein sequence ID" value="KAK7358989.1"/>
    <property type="molecule type" value="Genomic_DNA"/>
</dbReference>
<name>A0AAN9MV02_CANGL</name>
<reference evidence="2 3" key="1">
    <citation type="submission" date="2024-01" db="EMBL/GenBank/DDBJ databases">
        <title>The genomes of 5 underutilized Papilionoideae crops provide insights into root nodulation and disease resistanc.</title>
        <authorList>
            <person name="Jiang F."/>
        </authorList>
    </citation>
    <scope>NUCLEOTIDE SEQUENCE [LARGE SCALE GENOMIC DNA]</scope>
    <source>
        <strain evidence="2">LVBAO_FW01</strain>
        <tissue evidence="2">Leaves</tissue>
    </source>
</reference>
<feature type="compositionally biased region" description="Polar residues" evidence="1">
    <location>
        <begin position="44"/>
        <end position="59"/>
    </location>
</feature>
<accession>A0AAN9MV02</accession>